<dbReference type="AlphaFoldDB" id="A0A4U7L325"/>
<dbReference type="InterPro" id="IPR050121">
    <property type="entry name" value="Cytochrome_P450_monoxygenase"/>
</dbReference>
<dbReference type="InterPro" id="IPR036396">
    <property type="entry name" value="Cyt_P450_sf"/>
</dbReference>
<sequence>MIVYLSNFRLLRRVDLIPTTRKRTTEATSKKLEEVSAQIVDRKKNEIRSEMQAEVQARGEGQGIGFTKDDFDEKDSSAAGAGISGANQTAWTLWLLAQNPHIQTKLRAEIHDQFGTDMERDPGYDELMSMEFLDAVCKKSFRVKSAVPDTIRVANTTADVPLSKAYPTCDGKSTVTSVQIPKGLEFIVPMQVINFDTDIWGPDAAEFNPQRWRNPTTFARQSGLPMHLMTFISGPRGCIGNRFALAEFKAMLAHLVGNFHFEEVEGW</sequence>
<dbReference type="Pfam" id="PF00067">
    <property type="entry name" value="p450"/>
    <property type="match status" value="1"/>
</dbReference>
<evidence type="ECO:0000256" key="3">
    <source>
        <dbReference type="PIRSR" id="PIRSR602401-1"/>
    </source>
</evidence>
<dbReference type="GO" id="GO:0005506">
    <property type="term" value="F:iron ion binding"/>
    <property type="evidence" value="ECO:0007669"/>
    <property type="project" value="InterPro"/>
</dbReference>
<dbReference type="KEGG" id="sgra:EX895_001525"/>
<proteinExistence type="inferred from homology"/>
<dbReference type="PANTHER" id="PTHR24305">
    <property type="entry name" value="CYTOCHROME P450"/>
    <property type="match status" value="1"/>
</dbReference>
<dbReference type="InterPro" id="IPR001128">
    <property type="entry name" value="Cyt_P450"/>
</dbReference>
<reference evidence="5 6" key="1">
    <citation type="submission" date="2019-05" db="EMBL/GenBank/DDBJ databases">
        <title>Sporisorium graminicola CBS 10092 draft sequencing and annotation.</title>
        <authorList>
            <person name="Solano-Gonzalez S."/>
            <person name="Caddick M.X."/>
            <person name="Darby A."/>
        </authorList>
    </citation>
    <scope>NUCLEOTIDE SEQUENCE [LARGE SCALE GENOMIC DNA]</scope>
    <source>
        <strain evidence="5 6">CBS 10092</strain>
    </source>
</reference>
<evidence type="ECO:0000313" key="5">
    <source>
        <dbReference type="EMBL" id="TKY89742.1"/>
    </source>
</evidence>
<dbReference type="InterPro" id="IPR002401">
    <property type="entry name" value="Cyt_P450_E_grp-I"/>
</dbReference>
<dbReference type="SUPFAM" id="SSF48264">
    <property type="entry name" value="Cytochrome P450"/>
    <property type="match status" value="1"/>
</dbReference>
<organism evidence="5 6">
    <name type="scientific">Sporisorium graminicola</name>
    <dbReference type="NCBI Taxonomy" id="280036"/>
    <lineage>
        <taxon>Eukaryota</taxon>
        <taxon>Fungi</taxon>
        <taxon>Dikarya</taxon>
        <taxon>Basidiomycota</taxon>
        <taxon>Ustilaginomycotina</taxon>
        <taxon>Ustilaginomycetes</taxon>
        <taxon>Ustilaginales</taxon>
        <taxon>Ustilaginaceae</taxon>
        <taxon>Sporisorium</taxon>
    </lineage>
</organism>
<dbReference type="PANTHER" id="PTHR24305:SF166">
    <property type="entry name" value="CYTOCHROME P450 12A4, MITOCHONDRIAL-RELATED"/>
    <property type="match status" value="1"/>
</dbReference>
<comment type="similarity">
    <text evidence="1">Belongs to the cytochrome P450 family.</text>
</comment>
<dbReference type="GO" id="GO:0004497">
    <property type="term" value="F:monooxygenase activity"/>
    <property type="evidence" value="ECO:0007669"/>
    <property type="project" value="InterPro"/>
</dbReference>
<evidence type="ECO:0000313" key="4">
    <source>
        <dbReference type="EMBL" id="TKY89740.1"/>
    </source>
</evidence>
<dbReference type="RefSeq" id="XP_029741725.1">
    <property type="nucleotide sequence ID" value="XM_029882124.1"/>
</dbReference>
<dbReference type="PRINTS" id="PR00463">
    <property type="entry name" value="EP450I"/>
</dbReference>
<evidence type="ECO:0000256" key="1">
    <source>
        <dbReference type="ARBA" id="ARBA00010617"/>
    </source>
</evidence>
<keyword evidence="3" id="KW-0408">Iron</keyword>
<dbReference type="GeneID" id="40724420"/>
<protein>
    <recommendedName>
        <fullName evidence="7">Cytochrome P450</fullName>
    </recommendedName>
</protein>
<keyword evidence="3" id="KW-0349">Heme</keyword>
<gene>
    <name evidence="4" type="ORF">EX895_001525</name>
    <name evidence="5" type="ORF">EX895_001527</name>
</gene>
<evidence type="ECO:0000313" key="6">
    <source>
        <dbReference type="Proteomes" id="UP000306050"/>
    </source>
</evidence>
<feature type="binding site" description="axial binding residue" evidence="3">
    <location>
        <position position="238"/>
    </location>
    <ligand>
        <name>heme</name>
        <dbReference type="ChEBI" id="CHEBI:30413"/>
    </ligand>
    <ligandPart>
        <name>Fe</name>
        <dbReference type="ChEBI" id="CHEBI:18248"/>
    </ligandPart>
</feature>
<comment type="caution">
    <text evidence="5">The sequence shown here is derived from an EMBL/GenBank/DDBJ whole genome shotgun (WGS) entry which is preliminary data.</text>
</comment>
<name>A0A4U7L325_9BASI</name>
<dbReference type="Proteomes" id="UP000306050">
    <property type="component" value="Chromosome SGRAM_11"/>
</dbReference>
<dbReference type="GO" id="GO:0020037">
    <property type="term" value="F:heme binding"/>
    <property type="evidence" value="ECO:0007669"/>
    <property type="project" value="InterPro"/>
</dbReference>
<dbReference type="GO" id="GO:0016705">
    <property type="term" value="F:oxidoreductase activity, acting on paired donors, with incorporation or reduction of molecular oxygen"/>
    <property type="evidence" value="ECO:0007669"/>
    <property type="project" value="InterPro"/>
</dbReference>
<accession>A0A4U7L325</accession>
<dbReference type="EMBL" id="SRRM01000004">
    <property type="protein sequence ID" value="TKY89740.1"/>
    <property type="molecule type" value="Genomic_DNA"/>
</dbReference>
<evidence type="ECO:0000256" key="2">
    <source>
        <dbReference type="ARBA" id="ARBA00023002"/>
    </source>
</evidence>
<keyword evidence="6" id="KW-1185">Reference proteome</keyword>
<comment type="cofactor">
    <cofactor evidence="3">
        <name>heme</name>
        <dbReference type="ChEBI" id="CHEBI:30413"/>
    </cofactor>
</comment>
<keyword evidence="3" id="KW-0479">Metal-binding</keyword>
<keyword evidence="2" id="KW-0560">Oxidoreductase</keyword>
<dbReference type="Gene3D" id="1.10.630.10">
    <property type="entry name" value="Cytochrome P450"/>
    <property type="match status" value="1"/>
</dbReference>
<dbReference type="EMBL" id="SRRM01000004">
    <property type="protein sequence ID" value="TKY89742.1"/>
    <property type="molecule type" value="Genomic_DNA"/>
</dbReference>
<evidence type="ECO:0008006" key="7">
    <source>
        <dbReference type="Google" id="ProtNLM"/>
    </source>
</evidence>
<dbReference type="OrthoDB" id="1470350at2759"/>